<reference evidence="1 2" key="1">
    <citation type="journal article" date="2012" name="J. Virol.">
        <title>Complete Genome Sequences of 138 Mycobacteriophages.</title>
        <authorList>
            <consortium name="the Science Education Alliance Phage Hunters Advancing Genomics and Evolutionary Science Program"/>
            <consortium name="the KwaZulu-Natal Research Institute for Tuberculosis and HIV Mycobacterial Genetics Course Students"/>
            <consortium name="the Phage Hunters Integrating Research and Education Program"/>
            <person name="Hatfull G.F."/>
        </authorList>
    </citation>
    <scope>NUCLEOTIDE SEQUENCE [LARGE SCALE GENOMIC DNA]</scope>
</reference>
<evidence type="ECO:0000313" key="2">
    <source>
        <dbReference type="Proteomes" id="UP000009244"/>
    </source>
</evidence>
<proteinExistence type="predicted"/>
<dbReference type="KEGG" id="vg:10894644"/>
<dbReference type="GeneID" id="10894644"/>
<dbReference type="RefSeq" id="YP_004539049.1">
    <property type="nucleotide sequence ID" value="NC_015584.1"/>
</dbReference>
<gene>
    <name evidence="1" type="primary">109</name>
    <name evidence="1" type="ORF">SEA_FAITH1_109</name>
</gene>
<dbReference type="Proteomes" id="UP000009244">
    <property type="component" value="Segment"/>
</dbReference>
<organism evidence="1 2">
    <name type="scientific">Mycobacterium phage Faith1</name>
    <dbReference type="NCBI Taxonomy" id="2920893"/>
    <lineage>
        <taxon>Viruses</taxon>
        <taxon>Duplodnaviria</taxon>
        <taxon>Heunggongvirae</taxon>
        <taxon>Uroviricota</taxon>
        <taxon>Caudoviricetes</taxon>
        <taxon>Vilmaviridae</taxon>
        <taxon>Lclasvirinae</taxon>
        <taxon>Faithunavirus</taxon>
        <taxon>Faithunavirus faith1</taxon>
    </lineage>
</organism>
<keyword evidence="2" id="KW-1185">Reference proteome</keyword>
<sequence length="43" mass="4886">MKANCQGILGWIFGHKFKFVLGDYDYDSDHCTRCGMPKGGWTT</sequence>
<accession>F6M8A0</accession>
<dbReference type="EMBL" id="JF744988">
    <property type="protein sequence ID" value="AEF57287.1"/>
    <property type="molecule type" value="Genomic_DNA"/>
</dbReference>
<evidence type="ECO:0000313" key="1">
    <source>
        <dbReference type="EMBL" id="AEF57287.1"/>
    </source>
</evidence>
<protein>
    <submittedName>
        <fullName evidence="1">Uncharacterized protein</fullName>
    </submittedName>
</protein>
<name>F6M8A0_9CAUD</name>